<dbReference type="EMBL" id="PDCG01000006">
    <property type="protein sequence ID" value="RBP97469.1"/>
    <property type="molecule type" value="Genomic_DNA"/>
</dbReference>
<dbReference type="GO" id="GO:0016747">
    <property type="term" value="F:acyltransferase activity, transferring groups other than amino-acyl groups"/>
    <property type="evidence" value="ECO:0007669"/>
    <property type="project" value="InterPro"/>
</dbReference>
<dbReference type="Proteomes" id="UP000252530">
    <property type="component" value="Unassembled WGS sequence"/>
</dbReference>
<sequence>MFLILVNHHVGHNTFPVSSMPFSKRQFIYFCFESTGTVGVAVFFGISCWFLCSEKQGIPTNFGGGILRSWKRIWILEREVLFYSLILTLFFACYDSPRLTSRLVWKSVFPTATGLWWYVTSYVVFLLFFPLISAGLHGLGRQGHGLLVLSLLLIWGVATCITPIRLFDFNGFSFVGFIYEYVLISYCRWYMKEASARMGWAAVGLGVVIIMGSIIVMHKLYKWTGDPFYRANLLWMHGPFKLPIMLIAFGMILISARVKFTSSYINTLASTTFGIYLIHEYPLMRQWLSQLADIRRFYASTAAPLYSLGICLLVFLACAALDMIRQVLFKITFDRRKGHWFDLLVARFRGSARLQAWRHRLDR</sequence>
<organism evidence="3 4">
    <name type="scientific">Bifidobacterium aemilianum</name>
    <dbReference type="NCBI Taxonomy" id="2493120"/>
    <lineage>
        <taxon>Bacteria</taxon>
        <taxon>Bacillati</taxon>
        <taxon>Actinomycetota</taxon>
        <taxon>Actinomycetes</taxon>
        <taxon>Bifidobacteriales</taxon>
        <taxon>Bifidobacteriaceae</taxon>
        <taxon>Bifidobacterium</taxon>
    </lineage>
</organism>
<dbReference type="AlphaFoldDB" id="A0A366K710"/>
<feature type="transmembrane region" description="Helical" evidence="1">
    <location>
        <begin position="146"/>
        <end position="166"/>
    </location>
</feature>
<proteinExistence type="predicted"/>
<evidence type="ECO:0000256" key="1">
    <source>
        <dbReference type="SAM" id="Phobius"/>
    </source>
</evidence>
<feature type="transmembrane region" description="Helical" evidence="1">
    <location>
        <begin position="261"/>
        <end position="278"/>
    </location>
</feature>
<feature type="transmembrane region" description="Helical" evidence="1">
    <location>
        <begin position="172"/>
        <end position="191"/>
    </location>
</feature>
<keyword evidence="1" id="KW-0472">Membrane</keyword>
<feature type="transmembrane region" description="Helical" evidence="1">
    <location>
        <begin position="198"/>
        <end position="221"/>
    </location>
</feature>
<evidence type="ECO:0000259" key="2">
    <source>
        <dbReference type="Pfam" id="PF01757"/>
    </source>
</evidence>
<feature type="transmembrane region" description="Helical" evidence="1">
    <location>
        <begin position="73"/>
        <end position="94"/>
    </location>
</feature>
<feature type="transmembrane region" description="Helical" evidence="1">
    <location>
        <begin position="233"/>
        <end position="254"/>
    </location>
</feature>
<reference evidence="3 4" key="1">
    <citation type="submission" date="2017-10" db="EMBL/GenBank/DDBJ databases">
        <title>Bifidobacterium xylocopum sp. nov. and Bifidobacterium aemilianum sp. nov., from the carpenter bee (Xylocopa violacea) digestive tract.</title>
        <authorList>
            <person name="Alberoni D."/>
            <person name="Baffoni L."/>
            <person name="Di Gioia D."/>
            <person name="Gaggia F."/>
            <person name="Biavati B."/>
        </authorList>
    </citation>
    <scope>NUCLEOTIDE SEQUENCE [LARGE SCALE GENOMIC DNA]</scope>
    <source>
        <strain evidence="3 4">XV10</strain>
    </source>
</reference>
<keyword evidence="1" id="KW-1133">Transmembrane helix</keyword>
<gene>
    <name evidence="3" type="ORF">CRD60_06810</name>
</gene>
<evidence type="ECO:0000313" key="4">
    <source>
        <dbReference type="Proteomes" id="UP000252530"/>
    </source>
</evidence>
<name>A0A366K710_9BIFI</name>
<evidence type="ECO:0000313" key="3">
    <source>
        <dbReference type="EMBL" id="RBP97469.1"/>
    </source>
</evidence>
<feature type="domain" description="Acyltransferase 3" evidence="2">
    <location>
        <begin position="3"/>
        <end position="321"/>
    </location>
</feature>
<dbReference type="InterPro" id="IPR002656">
    <property type="entry name" value="Acyl_transf_3_dom"/>
</dbReference>
<feature type="transmembrane region" description="Helical" evidence="1">
    <location>
        <begin position="27"/>
        <end position="52"/>
    </location>
</feature>
<keyword evidence="1" id="KW-0812">Transmembrane</keyword>
<keyword evidence="4" id="KW-1185">Reference proteome</keyword>
<accession>A0A366K710</accession>
<feature type="transmembrane region" description="Helical" evidence="1">
    <location>
        <begin position="114"/>
        <end position="134"/>
    </location>
</feature>
<feature type="transmembrane region" description="Helical" evidence="1">
    <location>
        <begin position="298"/>
        <end position="321"/>
    </location>
</feature>
<protein>
    <recommendedName>
        <fullName evidence="2">Acyltransferase 3 domain-containing protein</fullName>
    </recommendedName>
</protein>
<dbReference type="Pfam" id="PF01757">
    <property type="entry name" value="Acyl_transf_3"/>
    <property type="match status" value="1"/>
</dbReference>
<comment type="caution">
    <text evidence="3">The sequence shown here is derived from an EMBL/GenBank/DDBJ whole genome shotgun (WGS) entry which is preliminary data.</text>
</comment>